<organism evidence="2 3">
    <name type="scientific">Portunus trituberculatus</name>
    <name type="common">Swimming crab</name>
    <name type="synonym">Neptunus trituberculatus</name>
    <dbReference type="NCBI Taxonomy" id="210409"/>
    <lineage>
        <taxon>Eukaryota</taxon>
        <taxon>Metazoa</taxon>
        <taxon>Ecdysozoa</taxon>
        <taxon>Arthropoda</taxon>
        <taxon>Crustacea</taxon>
        <taxon>Multicrustacea</taxon>
        <taxon>Malacostraca</taxon>
        <taxon>Eumalacostraca</taxon>
        <taxon>Eucarida</taxon>
        <taxon>Decapoda</taxon>
        <taxon>Pleocyemata</taxon>
        <taxon>Brachyura</taxon>
        <taxon>Eubrachyura</taxon>
        <taxon>Portunoidea</taxon>
        <taxon>Portunidae</taxon>
        <taxon>Portuninae</taxon>
        <taxon>Portunus</taxon>
    </lineage>
</organism>
<proteinExistence type="predicted"/>
<feature type="region of interest" description="Disordered" evidence="1">
    <location>
        <begin position="41"/>
        <end position="65"/>
    </location>
</feature>
<gene>
    <name evidence="2" type="ORF">E2C01_078795</name>
</gene>
<keyword evidence="3" id="KW-1185">Reference proteome</keyword>
<dbReference type="Proteomes" id="UP000324222">
    <property type="component" value="Unassembled WGS sequence"/>
</dbReference>
<feature type="compositionally biased region" description="Polar residues" evidence="1">
    <location>
        <begin position="41"/>
        <end position="56"/>
    </location>
</feature>
<name>A0A5B7IPN9_PORTR</name>
<dbReference type="AlphaFoldDB" id="A0A5B7IPN9"/>
<sequence>MKTDYNSGVMETQGDFSIPLVGLRGPQSCYPALANDHTVTTPSSVLQHRGSHSLNTEALLRRRGH</sequence>
<protein>
    <submittedName>
        <fullName evidence="2">Uncharacterized protein</fullName>
    </submittedName>
</protein>
<reference evidence="2 3" key="1">
    <citation type="submission" date="2019-05" db="EMBL/GenBank/DDBJ databases">
        <title>Another draft genome of Portunus trituberculatus and its Hox gene families provides insights of decapod evolution.</title>
        <authorList>
            <person name="Jeong J.-H."/>
            <person name="Song I."/>
            <person name="Kim S."/>
            <person name="Choi T."/>
            <person name="Kim D."/>
            <person name="Ryu S."/>
            <person name="Kim W."/>
        </authorList>
    </citation>
    <scope>NUCLEOTIDE SEQUENCE [LARGE SCALE GENOMIC DNA]</scope>
    <source>
        <tissue evidence="2">Muscle</tissue>
    </source>
</reference>
<evidence type="ECO:0000256" key="1">
    <source>
        <dbReference type="SAM" id="MobiDB-lite"/>
    </source>
</evidence>
<dbReference type="EMBL" id="VSRR010064335">
    <property type="protein sequence ID" value="MPC84069.1"/>
    <property type="molecule type" value="Genomic_DNA"/>
</dbReference>
<evidence type="ECO:0000313" key="3">
    <source>
        <dbReference type="Proteomes" id="UP000324222"/>
    </source>
</evidence>
<comment type="caution">
    <text evidence="2">The sequence shown here is derived from an EMBL/GenBank/DDBJ whole genome shotgun (WGS) entry which is preliminary data.</text>
</comment>
<accession>A0A5B7IPN9</accession>
<evidence type="ECO:0000313" key="2">
    <source>
        <dbReference type="EMBL" id="MPC84069.1"/>
    </source>
</evidence>